<comment type="caution">
    <text evidence="3">The sequence shown here is derived from an EMBL/GenBank/DDBJ whole genome shotgun (WGS) entry which is preliminary data.</text>
</comment>
<accession>A0A7K3LZA5</accession>
<name>A0A7K3LZA5_9ACTN</name>
<evidence type="ECO:0000313" key="3">
    <source>
        <dbReference type="EMBL" id="NDL55548.1"/>
    </source>
</evidence>
<evidence type="ECO:0000259" key="2">
    <source>
        <dbReference type="Pfam" id="PF03372"/>
    </source>
</evidence>
<dbReference type="InterPro" id="IPR005135">
    <property type="entry name" value="Endo/exonuclease/phosphatase"/>
</dbReference>
<dbReference type="PANTHER" id="PTHR14859:SF15">
    <property type="entry name" value="ENDONUCLEASE_EXONUCLEASE_PHOSPHATASE DOMAIN-CONTAINING PROTEIN"/>
    <property type="match status" value="1"/>
</dbReference>
<dbReference type="Gene3D" id="3.60.10.10">
    <property type="entry name" value="Endonuclease/exonuclease/phosphatase"/>
    <property type="match status" value="1"/>
</dbReference>
<dbReference type="GO" id="GO:0016020">
    <property type="term" value="C:membrane"/>
    <property type="evidence" value="ECO:0007669"/>
    <property type="project" value="GOC"/>
</dbReference>
<reference evidence="3 4" key="1">
    <citation type="submission" date="2019-11" db="EMBL/GenBank/DDBJ databases">
        <authorList>
            <person name="Li X.-J."/>
            <person name="Feng X.-M."/>
        </authorList>
    </citation>
    <scope>NUCLEOTIDE SEQUENCE [LARGE SCALE GENOMIC DNA]</scope>
    <source>
        <strain evidence="3 4">XMNu-373</strain>
    </source>
</reference>
<dbReference type="SUPFAM" id="SSF56219">
    <property type="entry name" value="DNase I-like"/>
    <property type="match status" value="1"/>
</dbReference>
<dbReference type="GO" id="GO:0016787">
    <property type="term" value="F:hydrolase activity"/>
    <property type="evidence" value="ECO:0007669"/>
    <property type="project" value="UniProtKB-KW"/>
</dbReference>
<feature type="domain" description="Endonuclease/exonuclease/phosphatase" evidence="2">
    <location>
        <begin position="58"/>
        <end position="314"/>
    </location>
</feature>
<sequence>MITGEEKECVMNRILRRLIVPTAVTLITASAVAYAGASTTSTDPAVAAGPKDIPLRVMSYNIGHARGVDGDVSVHRVAHRIAESGAEVVALQEVDVHWSTRSDLRDQAAELADLLDMHVYFAPIYSFEPGYDPENPGGEDNIPAPPGAQQRAFGLAVLSEYPIVSAQNHDLTRRVGRGPDRGEVKPIHGFADVTVNVKGVHVRVFSTHLQAGATQLGTDIRTAQVAEMLDIVGDDPANAVLMGDLNAAIEPDSVVYRPEILPLFDVFTDAWEKGEGAGYTFRADNPDRRIDFVLATPDIEVESAEVLDIDASDHLPVVADLTLRRR</sequence>
<feature type="signal peptide" evidence="1">
    <location>
        <begin position="1"/>
        <end position="35"/>
    </location>
</feature>
<dbReference type="Pfam" id="PF03372">
    <property type="entry name" value="Exo_endo_phos"/>
    <property type="match status" value="1"/>
</dbReference>
<organism evidence="3 4">
    <name type="scientific">Phytoactinopolyspora mesophila</name>
    <dbReference type="NCBI Taxonomy" id="2650750"/>
    <lineage>
        <taxon>Bacteria</taxon>
        <taxon>Bacillati</taxon>
        <taxon>Actinomycetota</taxon>
        <taxon>Actinomycetes</taxon>
        <taxon>Jiangellales</taxon>
        <taxon>Jiangellaceae</taxon>
        <taxon>Phytoactinopolyspora</taxon>
    </lineage>
</organism>
<dbReference type="AlphaFoldDB" id="A0A7K3LZA5"/>
<feature type="chain" id="PRO_5038732960" evidence="1">
    <location>
        <begin position="36"/>
        <end position="326"/>
    </location>
</feature>
<evidence type="ECO:0000256" key="1">
    <source>
        <dbReference type="SAM" id="SignalP"/>
    </source>
</evidence>
<protein>
    <submittedName>
        <fullName evidence="3">Metal-dependent hydrolase</fullName>
    </submittedName>
</protein>
<dbReference type="GO" id="GO:0006506">
    <property type="term" value="P:GPI anchor biosynthetic process"/>
    <property type="evidence" value="ECO:0007669"/>
    <property type="project" value="TreeGrafter"/>
</dbReference>
<dbReference type="EMBL" id="WLZY01000001">
    <property type="protein sequence ID" value="NDL55548.1"/>
    <property type="molecule type" value="Genomic_DNA"/>
</dbReference>
<proteinExistence type="predicted"/>
<keyword evidence="4" id="KW-1185">Reference proteome</keyword>
<dbReference type="Proteomes" id="UP000460435">
    <property type="component" value="Unassembled WGS sequence"/>
</dbReference>
<gene>
    <name evidence="3" type="ORF">F7O44_00520</name>
</gene>
<keyword evidence="1" id="KW-0732">Signal</keyword>
<keyword evidence="3" id="KW-0378">Hydrolase</keyword>
<dbReference type="InterPro" id="IPR036691">
    <property type="entry name" value="Endo/exonu/phosph_ase_sf"/>
</dbReference>
<evidence type="ECO:0000313" key="4">
    <source>
        <dbReference type="Proteomes" id="UP000460435"/>
    </source>
</evidence>
<dbReference type="InterPro" id="IPR051916">
    <property type="entry name" value="GPI-anchor_lipid_remodeler"/>
</dbReference>
<dbReference type="PANTHER" id="PTHR14859">
    <property type="entry name" value="CALCOFLUOR WHITE HYPERSENSITIVE PROTEIN PRECURSOR"/>
    <property type="match status" value="1"/>
</dbReference>